<dbReference type="InterPro" id="IPR011013">
    <property type="entry name" value="Gal_mutarotase_sf_dom"/>
</dbReference>
<evidence type="ECO:0000256" key="3">
    <source>
        <dbReference type="ARBA" id="ARBA00023235"/>
    </source>
</evidence>
<dbReference type="Gene3D" id="2.70.98.10">
    <property type="match status" value="1"/>
</dbReference>
<dbReference type="RefSeq" id="WP_377555970.1">
    <property type="nucleotide sequence ID" value="NZ_JBHUHQ010000015.1"/>
</dbReference>
<protein>
    <recommendedName>
        <fullName evidence="5">Aldose 1-epimerase</fullName>
        <ecNumber evidence="5">5.1.3.3</ecNumber>
    </recommendedName>
</protein>
<dbReference type="EMBL" id="JBHUHQ010000015">
    <property type="protein sequence ID" value="MFD2044794.1"/>
    <property type="molecule type" value="Genomic_DNA"/>
</dbReference>
<dbReference type="InterPro" id="IPR008183">
    <property type="entry name" value="Aldose_1/G6P_1-epimerase"/>
</dbReference>
<comment type="catalytic activity">
    <reaction evidence="5">
        <text>alpha-D-glucose = beta-D-glucose</text>
        <dbReference type="Rhea" id="RHEA:10264"/>
        <dbReference type="ChEBI" id="CHEBI:15903"/>
        <dbReference type="ChEBI" id="CHEBI:17925"/>
        <dbReference type="EC" id="5.1.3.3"/>
    </reaction>
</comment>
<proteinExistence type="inferred from homology"/>
<dbReference type="PANTHER" id="PTHR10091">
    <property type="entry name" value="ALDOSE-1-EPIMERASE"/>
    <property type="match status" value="1"/>
</dbReference>
<evidence type="ECO:0000313" key="7">
    <source>
        <dbReference type="Proteomes" id="UP001597383"/>
    </source>
</evidence>
<comment type="similarity">
    <text evidence="2 5">Belongs to the aldose epimerase family.</text>
</comment>
<evidence type="ECO:0000313" key="6">
    <source>
        <dbReference type="EMBL" id="MFD2044794.1"/>
    </source>
</evidence>
<comment type="caution">
    <text evidence="6">The sequence shown here is derived from an EMBL/GenBank/DDBJ whole genome shotgun (WGS) entry which is preliminary data.</text>
</comment>
<organism evidence="6 7">
    <name type="scientific">Ornithinibacillus salinisoli</name>
    <dbReference type="NCBI Taxonomy" id="1848459"/>
    <lineage>
        <taxon>Bacteria</taxon>
        <taxon>Bacillati</taxon>
        <taxon>Bacillota</taxon>
        <taxon>Bacilli</taxon>
        <taxon>Bacillales</taxon>
        <taxon>Bacillaceae</taxon>
        <taxon>Ornithinibacillus</taxon>
    </lineage>
</organism>
<dbReference type="PANTHER" id="PTHR10091:SF0">
    <property type="entry name" value="GALACTOSE MUTAROTASE"/>
    <property type="match status" value="1"/>
</dbReference>
<evidence type="ECO:0000256" key="5">
    <source>
        <dbReference type="PIRNR" id="PIRNR005096"/>
    </source>
</evidence>
<dbReference type="EC" id="5.1.3.3" evidence="5"/>
<dbReference type="GO" id="GO:0016853">
    <property type="term" value="F:isomerase activity"/>
    <property type="evidence" value="ECO:0007669"/>
    <property type="project" value="UniProtKB-KW"/>
</dbReference>
<evidence type="ECO:0000256" key="1">
    <source>
        <dbReference type="ARBA" id="ARBA00005028"/>
    </source>
</evidence>
<keyword evidence="3 5" id="KW-0413">Isomerase</keyword>
<reference evidence="7" key="1">
    <citation type="journal article" date="2019" name="Int. J. Syst. Evol. Microbiol.">
        <title>The Global Catalogue of Microorganisms (GCM) 10K type strain sequencing project: providing services to taxonomists for standard genome sequencing and annotation.</title>
        <authorList>
            <consortium name="The Broad Institute Genomics Platform"/>
            <consortium name="The Broad Institute Genome Sequencing Center for Infectious Disease"/>
            <person name="Wu L."/>
            <person name="Ma J."/>
        </authorList>
    </citation>
    <scope>NUCLEOTIDE SEQUENCE [LARGE SCALE GENOMIC DNA]</scope>
    <source>
        <strain evidence="7">R28</strain>
    </source>
</reference>
<keyword evidence="4 5" id="KW-0119">Carbohydrate metabolism</keyword>
<evidence type="ECO:0000256" key="2">
    <source>
        <dbReference type="ARBA" id="ARBA00006206"/>
    </source>
</evidence>
<dbReference type="InterPro" id="IPR047215">
    <property type="entry name" value="Galactose_mutarotase-like"/>
</dbReference>
<comment type="pathway">
    <text evidence="1 5">Carbohydrate metabolism; hexose metabolism.</text>
</comment>
<dbReference type="SUPFAM" id="SSF74650">
    <property type="entry name" value="Galactose mutarotase-like"/>
    <property type="match status" value="1"/>
</dbReference>
<keyword evidence="7" id="KW-1185">Reference proteome</keyword>
<evidence type="ECO:0000256" key="4">
    <source>
        <dbReference type="ARBA" id="ARBA00023277"/>
    </source>
</evidence>
<gene>
    <name evidence="6" type="ORF">ACFSJF_10990</name>
</gene>
<dbReference type="InterPro" id="IPR015443">
    <property type="entry name" value="Aldose_1-epimerase"/>
</dbReference>
<dbReference type="PIRSF" id="PIRSF005096">
    <property type="entry name" value="GALM"/>
    <property type="match status" value="1"/>
</dbReference>
<dbReference type="CDD" id="cd09019">
    <property type="entry name" value="galactose_mutarotase_like"/>
    <property type="match status" value="1"/>
</dbReference>
<sequence length="344" mass="38916">MYIETEKTSNNWKQYTLSNDSGMQVSVLDYGGIITKVIVPNKHGEMENVVLGYKNIQDYENDPNFFGAIIGRVAGRIQSSSFQLDQQTFNVDRNEGKNHLHGGMKGFHQVIWNVEPFQAADMVGLKLHHVSPNGEGGYPGELHVNVTYKLTNQNQFIIEYDAISDKKTALALTNHSYFNLTGNLKDTIHHHTVTIDSDQFIELNEELMPTGKKIDVADTPFEFQNGRMLKDGLNEEFAHNQIVGGGYDHYFIFNQRNKEAVRVQEEMSGRTMHISTNQPGMVMYTSNALEKGLKLIEGESRRYLGVCFETQGSPASLHHDGFPSIVLQANQVYKKQTIFTFDID</sequence>
<dbReference type="InterPro" id="IPR014718">
    <property type="entry name" value="GH-type_carb-bd"/>
</dbReference>
<dbReference type="Proteomes" id="UP001597383">
    <property type="component" value="Unassembled WGS sequence"/>
</dbReference>
<dbReference type="Pfam" id="PF01263">
    <property type="entry name" value="Aldose_epim"/>
    <property type="match status" value="1"/>
</dbReference>
<name>A0ABW4VYT7_9BACI</name>
<accession>A0ABW4VYT7</accession>
<dbReference type="NCBIfam" id="NF008277">
    <property type="entry name" value="PRK11055.1"/>
    <property type="match status" value="1"/>
</dbReference>